<evidence type="ECO:0000256" key="1">
    <source>
        <dbReference type="SAM" id="MobiDB-lite"/>
    </source>
</evidence>
<evidence type="ECO:0000313" key="2">
    <source>
        <dbReference type="EMBL" id="KFX51560.1"/>
    </source>
</evidence>
<dbReference type="AlphaFoldDB" id="A0A093VHC7"/>
<reference evidence="2" key="2">
    <citation type="journal article" date="2014" name="PLoS Genet.">
        <title>Signature gene expression reveals novel clues to the molecular mechanisms of dimorphic transition in Penicillium marneffei.</title>
        <authorList>
            <person name="Yang E."/>
            <person name="Wang G."/>
            <person name="Cai J."/>
            <person name="Woo P.C."/>
            <person name="Lau S.K."/>
            <person name="Yuen K.-Y."/>
            <person name="Chow W.-N."/>
            <person name="Lin X."/>
        </authorList>
    </citation>
    <scope>NUCLEOTIDE SEQUENCE</scope>
    <source>
        <strain evidence="2">PM1</strain>
    </source>
</reference>
<comment type="caution">
    <text evidence="2">The sequence shown here is derived from an EMBL/GenBank/DDBJ whole genome shotgun (WGS) entry which is preliminary data.</text>
</comment>
<organism evidence="2">
    <name type="scientific">Talaromyces marneffei PM1</name>
    <dbReference type="NCBI Taxonomy" id="1077442"/>
    <lineage>
        <taxon>Eukaryota</taxon>
        <taxon>Fungi</taxon>
        <taxon>Dikarya</taxon>
        <taxon>Ascomycota</taxon>
        <taxon>Pezizomycotina</taxon>
        <taxon>Eurotiomycetes</taxon>
        <taxon>Eurotiomycetidae</taxon>
        <taxon>Eurotiales</taxon>
        <taxon>Trichocomaceae</taxon>
        <taxon>Talaromyces</taxon>
        <taxon>Talaromyces sect. Talaromyces</taxon>
    </lineage>
</organism>
<accession>A0A093VHC7</accession>
<proteinExistence type="predicted"/>
<protein>
    <submittedName>
        <fullName evidence="2">Uncharacterized protein</fullName>
    </submittedName>
</protein>
<dbReference type="HOGENOM" id="CLU_534389_0_0_1"/>
<feature type="region of interest" description="Disordered" evidence="1">
    <location>
        <begin position="250"/>
        <end position="335"/>
    </location>
</feature>
<name>A0A093VHC7_TALMA</name>
<feature type="compositionally biased region" description="Basic residues" evidence="1">
    <location>
        <begin position="253"/>
        <end position="262"/>
    </location>
</feature>
<reference key="1">
    <citation type="journal article" date="2014" name="PLoS Genet.">
        <title>Signature Gene Expression Reveals Novel Clues to the Molecular Mechanisms of Dimorphic Transition in Penicillium marneffei.</title>
        <authorList>
            <person name="Yang E."/>
            <person name="Wang G."/>
            <person name="Cai J."/>
            <person name="Woo P.C."/>
            <person name="Lau S.K."/>
            <person name="Yuen K.-Y."/>
            <person name="Chow W.-N."/>
            <person name="Lin X."/>
        </authorList>
    </citation>
    <scope>NUCLEOTIDE SEQUENCE [LARGE SCALE GENOMIC DNA]</scope>
    <source>
        <strain>PM1</strain>
    </source>
</reference>
<dbReference type="EMBL" id="JPOX01000004">
    <property type="protein sequence ID" value="KFX51560.1"/>
    <property type="molecule type" value="Genomic_DNA"/>
</dbReference>
<gene>
    <name evidence="2" type="ORF">GQ26_0040090</name>
</gene>
<sequence>MAERIIESLRALASKIEILGERADDIINDDEELATDFRELLKVVPATWKKERENRLFSQVKKNKEAAVIQESHRQVIWSWKDSYEIFCSRRTTNIVNPNDTLVLDGLISGIKEDDTELVLSSIHWRLSLLVIYFVKVRVLSSHQFNYLVDNVLKWVQAGANYEDLSRNIGGYGSLVFLPDIGRSNYETYYHPTKESGYAVIGALTSSIAPIAAQKFDGLNSHDVVTIIVNTTMEKIKDVRLFIIPAQSAGTRRTTRVRRRRPTDKSAQTRKRPSENNQDTPGSKVQRVDLRRTDTAAVSPPTCMRAVHESSAETEESPDSSIGGAVGINDSTSGFEASSEQAASVLFNIRNQGAYTQTSHLMPQSFEALVQPAEQFQRSGTIQSFALYDQIPITVEPQPEHRLNASNSTQIQPSSSGMTTPFWRTSGNHSDVVDFPAYPQFTPTNSTLPELDTVAPVDTANYLSYPSYLTEPIDTIDLPSYTQFMVSPSAILQNMGHMSSDTDSLQIHSL</sequence>